<dbReference type="OrthoDB" id="5405405at2"/>
<dbReference type="SUPFAM" id="SSF47240">
    <property type="entry name" value="Ferritin-like"/>
    <property type="match status" value="1"/>
</dbReference>
<dbReference type="EMBL" id="FWXY01000017">
    <property type="protein sequence ID" value="SMC96388.1"/>
    <property type="molecule type" value="Genomic_DNA"/>
</dbReference>
<dbReference type="GO" id="GO:0046872">
    <property type="term" value="F:metal ion binding"/>
    <property type="evidence" value="ECO:0007669"/>
    <property type="project" value="InterPro"/>
</dbReference>
<protein>
    <submittedName>
        <fullName evidence="2">Rubrerythrin</fullName>
    </submittedName>
</protein>
<dbReference type="Gene3D" id="1.20.1260.10">
    <property type="match status" value="1"/>
</dbReference>
<feature type="domain" description="Rubrerythrin diiron-binding" evidence="1">
    <location>
        <begin position="9"/>
        <end position="149"/>
    </location>
</feature>
<evidence type="ECO:0000313" key="3">
    <source>
        <dbReference type="Proteomes" id="UP000192418"/>
    </source>
</evidence>
<dbReference type="GO" id="GO:0016491">
    <property type="term" value="F:oxidoreductase activity"/>
    <property type="evidence" value="ECO:0007669"/>
    <property type="project" value="InterPro"/>
</dbReference>
<evidence type="ECO:0000259" key="1">
    <source>
        <dbReference type="Pfam" id="PF02915"/>
    </source>
</evidence>
<gene>
    <name evidence="2" type="ORF">SAMN02746065_11777</name>
</gene>
<dbReference type="InterPro" id="IPR009078">
    <property type="entry name" value="Ferritin-like_SF"/>
</dbReference>
<name>A0A1W2DHF9_9BACT</name>
<sequence>MGYDFSADEIFEMAKQIEVNGAAFYRKAAAKVSGEAEQAFLNTLADMEDQHEKTFADMQADLKKEEGDLVFDPQGEAVLYLKSMADTKIFFKKEEPGNEMKEILSAAIKAEQDSIVFYLGMKELVAGAAGKQRVEDIIKEEMSHIRLLAGKFSEAK</sequence>
<dbReference type="AlphaFoldDB" id="A0A1W2DHF9"/>
<reference evidence="2 3" key="1">
    <citation type="submission" date="2017-04" db="EMBL/GenBank/DDBJ databases">
        <authorList>
            <person name="Afonso C.L."/>
            <person name="Miller P.J."/>
            <person name="Scott M.A."/>
            <person name="Spackman E."/>
            <person name="Goraichik I."/>
            <person name="Dimitrov K.M."/>
            <person name="Suarez D.L."/>
            <person name="Swayne D.E."/>
        </authorList>
    </citation>
    <scope>NUCLEOTIDE SEQUENCE [LARGE SCALE GENOMIC DNA]</scope>
    <source>
        <strain evidence="2 3">DSM 3385</strain>
    </source>
</reference>
<evidence type="ECO:0000313" key="2">
    <source>
        <dbReference type="EMBL" id="SMC96388.1"/>
    </source>
</evidence>
<accession>A0A1W2DHF9</accession>
<dbReference type="Pfam" id="PF02915">
    <property type="entry name" value="Rubrerythrin"/>
    <property type="match status" value="1"/>
</dbReference>
<dbReference type="InterPro" id="IPR012347">
    <property type="entry name" value="Ferritin-like"/>
</dbReference>
<dbReference type="CDD" id="cd01045">
    <property type="entry name" value="Ferritin_like_AB"/>
    <property type="match status" value="1"/>
</dbReference>
<proteinExistence type="predicted"/>
<dbReference type="STRING" id="1121400.SAMN02746065_11777"/>
<dbReference type="RefSeq" id="WP_084070250.1">
    <property type="nucleotide sequence ID" value="NZ_FWXY01000017.1"/>
</dbReference>
<dbReference type="InterPro" id="IPR003251">
    <property type="entry name" value="Rr_diiron-bd_dom"/>
</dbReference>
<keyword evidence="3" id="KW-1185">Reference proteome</keyword>
<organism evidence="2 3">
    <name type="scientific">Desulfocicer vacuolatum DSM 3385</name>
    <dbReference type="NCBI Taxonomy" id="1121400"/>
    <lineage>
        <taxon>Bacteria</taxon>
        <taxon>Pseudomonadati</taxon>
        <taxon>Thermodesulfobacteriota</taxon>
        <taxon>Desulfobacteria</taxon>
        <taxon>Desulfobacterales</taxon>
        <taxon>Desulfobacteraceae</taxon>
        <taxon>Desulfocicer</taxon>
    </lineage>
</organism>
<dbReference type="Proteomes" id="UP000192418">
    <property type="component" value="Unassembled WGS sequence"/>
</dbReference>